<dbReference type="Proteomes" id="UP000429552">
    <property type="component" value="Unassembled WGS sequence"/>
</dbReference>
<gene>
    <name evidence="4" type="ORF">Sliba_03710</name>
</gene>
<evidence type="ECO:0000256" key="1">
    <source>
        <dbReference type="SAM" id="MobiDB-lite"/>
    </source>
</evidence>
<protein>
    <submittedName>
        <fullName evidence="4">Restriction endonuclease</fullName>
    </submittedName>
</protein>
<dbReference type="AlphaFoldDB" id="A0A640T9C2"/>
<dbReference type="InterPro" id="IPR011856">
    <property type="entry name" value="tRNA_endonuc-like_dom_sf"/>
</dbReference>
<reference evidence="4 5" key="1">
    <citation type="submission" date="2019-12" db="EMBL/GenBank/DDBJ databases">
        <title>Whole genome shotgun sequence of Streptomyces libani subsp. libani NBRC 13452.</title>
        <authorList>
            <person name="Ichikawa N."/>
            <person name="Kimura A."/>
            <person name="Kitahashi Y."/>
            <person name="Komaki H."/>
            <person name="Tamura T."/>
        </authorList>
    </citation>
    <scope>NUCLEOTIDE SEQUENCE [LARGE SCALE GENOMIC DNA]</scope>
    <source>
        <strain evidence="4 5">NBRC 13452</strain>
    </source>
</reference>
<evidence type="ECO:0000313" key="4">
    <source>
        <dbReference type="EMBL" id="GFE19918.1"/>
    </source>
</evidence>
<evidence type="ECO:0000313" key="5">
    <source>
        <dbReference type="Proteomes" id="UP000429552"/>
    </source>
</evidence>
<evidence type="ECO:0000259" key="3">
    <source>
        <dbReference type="Pfam" id="PF04471"/>
    </source>
</evidence>
<dbReference type="GO" id="GO:0003677">
    <property type="term" value="F:DNA binding"/>
    <property type="evidence" value="ECO:0007669"/>
    <property type="project" value="InterPro"/>
</dbReference>
<feature type="transmembrane region" description="Helical" evidence="2">
    <location>
        <begin position="52"/>
        <end position="68"/>
    </location>
</feature>
<dbReference type="PANTHER" id="PTHR30015:SF6">
    <property type="entry name" value="SLL1429 PROTEIN"/>
    <property type="match status" value="1"/>
</dbReference>
<keyword evidence="4" id="KW-0255">Endonuclease</keyword>
<comment type="caution">
    <text evidence="4">The sequence shown here is derived from an EMBL/GenBank/DDBJ whole genome shotgun (WGS) entry which is preliminary data.</text>
</comment>
<proteinExistence type="predicted"/>
<dbReference type="PANTHER" id="PTHR30015">
    <property type="entry name" value="MRR RESTRICTION SYSTEM PROTEIN"/>
    <property type="match status" value="1"/>
</dbReference>
<keyword evidence="4" id="KW-0378">Hydrolase</keyword>
<feature type="domain" description="Restriction endonuclease type IV Mrr" evidence="3">
    <location>
        <begin position="115"/>
        <end position="224"/>
    </location>
</feature>
<dbReference type="GO" id="GO:0015666">
    <property type="term" value="F:restriction endodeoxyribonuclease activity"/>
    <property type="evidence" value="ECO:0007669"/>
    <property type="project" value="TreeGrafter"/>
</dbReference>
<organism evidence="4 5">
    <name type="scientific">Streptomyces nigrescens</name>
    <dbReference type="NCBI Taxonomy" id="1920"/>
    <lineage>
        <taxon>Bacteria</taxon>
        <taxon>Bacillati</taxon>
        <taxon>Actinomycetota</taxon>
        <taxon>Actinomycetes</taxon>
        <taxon>Kitasatosporales</taxon>
        <taxon>Streptomycetaceae</taxon>
        <taxon>Streptomyces</taxon>
    </lineage>
</organism>
<sequence length="242" mass="25801">MVKPIRREHATTRRPRFSMRQLTVVFGLVTSGVLGIGLVLKTLQGSTLRPGAVALLGLVLVATALVVIRGRKRNRTVPLGAGTTGSQAPQAASEPGLRSEEGVPDEAVYLADDAELGPDEFEQVVALLCERDGCREIRVVGGANDLGADVIAVTPDGLRLVIQCKQYGEDHKVGSQDLQRFGGTCFAIHGADIAAVVTTSTFTEPAVEYAEQSGIRCLNHDMLWAWEAGTGPAPWQSGRRSM</sequence>
<keyword evidence="2" id="KW-1133">Transmembrane helix</keyword>
<name>A0A640T9C2_STRNI</name>
<dbReference type="GO" id="GO:0009307">
    <property type="term" value="P:DNA restriction-modification system"/>
    <property type="evidence" value="ECO:0007669"/>
    <property type="project" value="InterPro"/>
</dbReference>
<dbReference type="SUPFAM" id="SSF52980">
    <property type="entry name" value="Restriction endonuclease-like"/>
    <property type="match status" value="1"/>
</dbReference>
<dbReference type="Pfam" id="PF04471">
    <property type="entry name" value="Mrr_cat"/>
    <property type="match status" value="1"/>
</dbReference>
<feature type="region of interest" description="Disordered" evidence="1">
    <location>
        <begin position="78"/>
        <end position="101"/>
    </location>
</feature>
<accession>A0A640T9C2</accession>
<dbReference type="InterPro" id="IPR007560">
    <property type="entry name" value="Restrct_endonuc_IV_Mrr"/>
</dbReference>
<keyword evidence="2" id="KW-0812">Transmembrane</keyword>
<keyword evidence="4" id="KW-0540">Nuclease</keyword>
<dbReference type="InterPro" id="IPR011335">
    <property type="entry name" value="Restrct_endonuc-II-like"/>
</dbReference>
<evidence type="ECO:0000256" key="2">
    <source>
        <dbReference type="SAM" id="Phobius"/>
    </source>
</evidence>
<dbReference type="EMBL" id="BLIP01000001">
    <property type="protein sequence ID" value="GFE19918.1"/>
    <property type="molecule type" value="Genomic_DNA"/>
</dbReference>
<dbReference type="Gene3D" id="3.40.1350.10">
    <property type="match status" value="1"/>
</dbReference>
<dbReference type="InterPro" id="IPR052906">
    <property type="entry name" value="Type_IV_Methyl-Rstrct_Enzyme"/>
</dbReference>
<keyword evidence="2" id="KW-0472">Membrane</keyword>
<feature type="transmembrane region" description="Helical" evidence="2">
    <location>
        <begin position="21"/>
        <end position="40"/>
    </location>
</feature>